<name>A0A7S4UDS7_9EUKA</name>
<gene>
    <name evidence="17" type="ORF">NAES01612_LOCUS26001</name>
</gene>
<comment type="similarity">
    <text evidence="4">Belongs to the DeoC/FbaB aldolase family. DeoC type 2 subfamily.</text>
</comment>
<dbReference type="InterPro" id="IPR013785">
    <property type="entry name" value="Aldolase_TIM"/>
</dbReference>
<comment type="subunit">
    <text evidence="14">Interacts with YBX1.</text>
</comment>
<evidence type="ECO:0000256" key="1">
    <source>
        <dbReference type="ARBA" id="ARBA00004123"/>
    </source>
</evidence>
<evidence type="ECO:0000256" key="16">
    <source>
        <dbReference type="PIRSR" id="PIRSR001357-50"/>
    </source>
</evidence>
<dbReference type="GO" id="GO:0005634">
    <property type="term" value="C:nucleus"/>
    <property type="evidence" value="ECO:0007669"/>
    <property type="project" value="UniProtKB-SubCell"/>
</dbReference>
<dbReference type="PIRSF" id="PIRSF001357">
    <property type="entry name" value="DeoC"/>
    <property type="match status" value="1"/>
</dbReference>
<evidence type="ECO:0000256" key="8">
    <source>
        <dbReference type="ARBA" id="ARBA00023242"/>
    </source>
</evidence>
<organism evidence="17">
    <name type="scientific">Paramoeba aestuarina</name>
    <dbReference type="NCBI Taxonomy" id="180227"/>
    <lineage>
        <taxon>Eukaryota</taxon>
        <taxon>Amoebozoa</taxon>
        <taxon>Discosea</taxon>
        <taxon>Flabellinia</taxon>
        <taxon>Dactylopodida</taxon>
        <taxon>Paramoebidae</taxon>
        <taxon>Paramoeba</taxon>
    </lineage>
</organism>
<dbReference type="SUPFAM" id="SSF51569">
    <property type="entry name" value="Aldolase"/>
    <property type="match status" value="1"/>
</dbReference>
<dbReference type="EC" id="4.1.2.4" evidence="5"/>
<dbReference type="UniPathway" id="UPA00002">
    <property type="reaction ID" value="UER00468"/>
</dbReference>
<keyword evidence="6" id="KW-0963">Cytoplasm</keyword>
<dbReference type="GO" id="GO:0009264">
    <property type="term" value="P:deoxyribonucleotide catabolic process"/>
    <property type="evidence" value="ECO:0007669"/>
    <property type="project" value="InterPro"/>
</dbReference>
<comment type="catalytic activity">
    <reaction evidence="12">
        <text>2-deoxy-D-ribose 5-phosphate = D-glyceraldehyde 3-phosphate + acetaldehyde</text>
        <dbReference type="Rhea" id="RHEA:12821"/>
        <dbReference type="ChEBI" id="CHEBI:15343"/>
        <dbReference type="ChEBI" id="CHEBI:59776"/>
        <dbReference type="ChEBI" id="CHEBI:62877"/>
        <dbReference type="EC" id="4.1.2.4"/>
    </reaction>
</comment>
<dbReference type="NCBIfam" id="TIGR00126">
    <property type="entry name" value="deoC"/>
    <property type="match status" value="1"/>
</dbReference>
<keyword evidence="8" id="KW-0539">Nucleus</keyword>
<dbReference type="GO" id="GO:0005737">
    <property type="term" value="C:cytoplasm"/>
    <property type="evidence" value="ECO:0007669"/>
    <property type="project" value="InterPro"/>
</dbReference>
<evidence type="ECO:0000256" key="4">
    <source>
        <dbReference type="ARBA" id="ARBA00009473"/>
    </source>
</evidence>
<dbReference type="GO" id="GO:0016052">
    <property type="term" value="P:carbohydrate catabolic process"/>
    <property type="evidence" value="ECO:0007669"/>
    <property type="project" value="TreeGrafter"/>
</dbReference>
<feature type="active site" description="Proton donor/acceptor" evidence="16">
    <location>
        <position position="252"/>
    </location>
</feature>
<evidence type="ECO:0000256" key="9">
    <source>
        <dbReference type="ARBA" id="ARBA00023270"/>
    </source>
</evidence>
<keyword evidence="9 16" id="KW-0704">Schiff base</keyword>
<evidence type="ECO:0000256" key="3">
    <source>
        <dbReference type="ARBA" id="ARBA00004816"/>
    </source>
</evidence>
<sequence>MAHNKGIPFDLSLINSTVINKPCVNARAAELPGRRCVKKQHQVAWMLRAVQCIDLTTLSGDDTPGNVKRLCAKSRNAVQRETLDALGLPADFTITTGAVCVYPNRVADAVKALEGTNIPVASVATGFPAGQTPLDTRLAEIKFAVEQGAKEIDIVLNRTLVFEGKWEEIYDEVVAMKKACGTAHLKTILATGEFPHYTAIWQASMVCMMAGADFIKTSTGKEPVNAVIPVGLIMCRAIREYYELTGFKVGFKPAGGIRTAKDSCLWLALMMEELGEEWTHPHLFRIGASSLLQDLERQLYHSATGRYHGKQYIPLS</sequence>
<dbReference type="InterPro" id="IPR011343">
    <property type="entry name" value="DeoC"/>
</dbReference>
<protein>
    <recommendedName>
        <fullName evidence="15">Deoxyribose-phosphate aldolase</fullName>
        <ecNumber evidence="5">4.1.2.4</ecNumber>
    </recommendedName>
    <alternativeName>
        <fullName evidence="11">2-deoxy-D-ribose 5-phosphate aldolase</fullName>
    </alternativeName>
    <alternativeName>
        <fullName evidence="10">Phosphodeoxyriboaldolase</fullName>
    </alternativeName>
</protein>
<evidence type="ECO:0000256" key="15">
    <source>
        <dbReference type="ARBA" id="ARBA00068105"/>
    </source>
</evidence>
<evidence type="ECO:0000256" key="12">
    <source>
        <dbReference type="ARBA" id="ARBA00048791"/>
    </source>
</evidence>
<proteinExistence type="inferred from homology"/>
<dbReference type="AlphaFoldDB" id="A0A7S4UDS7"/>
<dbReference type="GO" id="GO:0046386">
    <property type="term" value="P:deoxyribose phosphate catabolic process"/>
    <property type="evidence" value="ECO:0007669"/>
    <property type="project" value="UniProtKB-UniPathway"/>
</dbReference>
<evidence type="ECO:0000256" key="13">
    <source>
        <dbReference type="ARBA" id="ARBA00054733"/>
    </source>
</evidence>
<dbReference type="Gene3D" id="3.20.20.70">
    <property type="entry name" value="Aldolase class I"/>
    <property type="match status" value="1"/>
</dbReference>
<dbReference type="CDD" id="cd00959">
    <property type="entry name" value="DeoC"/>
    <property type="match status" value="1"/>
</dbReference>
<dbReference type="Pfam" id="PF01791">
    <property type="entry name" value="DeoC"/>
    <property type="match status" value="1"/>
</dbReference>
<comment type="pathway">
    <text evidence="3">Carbohydrate degradation; 2-deoxy-D-ribose 1-phosphate degradation; D-glyceraldehyde 3-phosphate and acetaldehyde from 2-deoxy-alpha-D-ribose 1-phosphate: step 2/2.</text>
</comment>
<evidence type="ECO:0000256" key="11">
    <source>
        <dbReference type="ARBA" id="ARBA00032755"/>
    </source>
</evidence>
<keyword evidence="7" id="KW-0456">Lyase</keyword>
<evidence type="ECO:0000256" key="14">
    <source>
        <dbReference type="ARBA" id="ARBA00061866"/>
    </source>
</evidence>
<evidence type="ECO:0000256" key="6">
    <source>
        <dbReference type="ARBA" id="ARBA00022490"/>
    </source>
</evidence>
<dbReference type="SMART" id="SM01133">
    <property type="entry name" value="DeoC"/>
    <property type="match status" value="1"/>
</dbReference>
<comment type="subcellular location">
    <subcellularLocation>
        <location evidence="2">Cytoplasmic granule</location>
    </subcellularLocation>
    <subcellularLocation>
        <location evidence="1">Nucleus</location>
    </subcellularLocation>
</comment>
<evidence type="ECO:0000256" key="10">
    <source>
        <dbReference type="ARBA" id="ARBA00031814"/>
    </source>
</evidence>
<dbReference type="InterPro" id="IPR002915">
    <property type="entry name" value="DeoC/FbaB/LacD_aldolase"/>
</dbReference>
<dbReference type="EMBL" id="HBKR01039829">
    <property type="protein sequence ID" value="CAE2340446.1"/>
    <property type="molecule type" value="Transcribed_RNA"/>
</dbReference>
<evidence type="ECO:0000256" key="7">
    <source>
        <dbReference type="ARBA" id="ARBA00023239"/>
    </source>
</evidence>
<feature type="active site" description="Schiff-base intermediate with acetaldehyde" evidence="16">
    <location>
        <position position="216"/>
    </location>
</feature>
<evidence type="ECO:0000256" key="5">
    <source>
        <dbReference type="ARBA" id="ARBA00012515"/>
    </source>
</evidence>
<reference evidence="17" key="1">
    <citation type="submission" date="2021-01" db="EMBL/GenBank/DDBJ databases">
        <authorList>
            <person name="Corre E."/>
            <person name="Pelletier E."/>
            <person name="Niang G."/>
            <person name="Scheremetjew M."/>
            <person name="Finn R."/>
            <person name="Kale V."/>
            <person name="Holt S."/>
            <person name="Cochrane G."/>
            <person name="Meng A."/>
            <person name="Brown T."/>
            <person name="Cohen L."/>
        </authorList>
    </citation>
    <scope>NUCLEOTIDE SEQUENCE</scope>
    <source>
        <strain evidence="17">SoJaBio B1-5/56/2</strain>
    </source>
</reference>
<comment type="function">
    <text evidence="13">Catalyzes a reversible aldol reaction between acetaldehyde and D-glyceraldehyde 3-phosphate to generate 2-deoxy-D-ribose 5-phosphate. Participates in stress granule (SG) assembly. May allow ATP production from extracellular deoxyinosine in conditions of energy deprivation.</text>
</comment>
<accession>A0A7S4UDS7</accession>
<dbReference type="PANTHER" id="PTHR10889">
    <property type="entry name" value="DEOXYRIBOSE-PHOSPHATE ALDOLASE"/>
    <property type="match status" value="1"/>
</dbReference>
<evidence type="ECO:0000313" key="17">
    <source>
        <dbReference type="EMBL" id="CAE2340446.1"/>
    </source>
</evidence>
<evidence type="ECO:0000256" key="2">
    <source>
        <dbReference type="ARBA" id="ARBA00004463"/>
    </source>
</evidence>
<dbReference type="PANTHER" id="PTHR10889:SF3">
    <property type="entry name" value="DEOXYRIBOSE-PHOSPHATE ALDOLASE"/>
    <property type="match status" value="1"/>
</dbReference>
<dbReference type="FunFam" id="3.20.20.70:FF:000103">
    <property type="entry name" value="Putative deoxyribose-phosphate aldolase"/>
    <property type="match status" value="1"/>
</dbReference>
<dbReference type="GO" id="GO:0004139">
    <property type="term" value="F:deoxyribose-phosphate aldolase activity"/>
    <property type="evidence" value="ECO:0007669"/>
    <property type="project" value="UniProtKB-EC"/>
</dbReference>